<feature type="compositionally biased region" description="Basic and acidic residues" evidence="4">
    <location>
        <begin position="1"/>
        <end position="10"/>
    </location>
</feature>
<comment type="pathway">
    <text evidence="3">Amine and polyamine biosynthesis; agmatine biosynthesis; agmatine from L-arginine: step 1/1.</text>
</comment>
<evidence type="ECO:0000313" key="8">
    <source>
        <dbReference type="Proteomes" id="UP000233551"/>
    </source>
</evidence>
<feature type="region of interest" description="Disordered" evidence="4">
    <location>
        <begin position="1"/>
        <end position="23"/>
    </location>
</feature>
<comment type="catalytic activity">
    <reaction evidence="3">
        <text>L-arginine + H(+) = agmatine + CO2</text>
        <dbReference type="Rhea" id="RHEA:17641"/>
        <dbReference type="ChEBI" id="CHEBI:15378"/>
        <dbReference type="ChEBI" id="CHEBI:16526"/>
        <dbReference type="ChEBI" id="CHEBI:32682"/>
        <dbReference type="ChEBI" id="CHEBI:58145"/>
        <dbReference type="EC" id="4.1.1.19"/>
    </reaction>
</comment>
<dbReference type="AlphaFoldDB" id="A0A218WS57"/>
<keyword evidence="3" id="KW-0456">Lyase</keyword>
<comment type="cofactor">
    <cofactor evidence="3">
        <name>Mg(2+)</name>
        <dbReference type="ChEBI" id="CHEBI:18420"/>
    </cofactor>
</comment>
<keyword evidence="3" id="KW-0745">Spermidine biosynthesis</keyword>
<dbReference type="Proteomes" id="UP000197138">
    <property type="component" value="Unassembled WGS sequence"/>
</dbReference>
<reference evidence="5" key="2">
    <citation type="submission" date="2017-06" db="EMBL/GenBank/DDBJ databases">
        <title>The pomegranate genome and the genomics of punicalagin biosynthesis.</title>
        <authorList>
            <person name="Xu C."/>
        </authorList>
    </citation>
    <scope>NUCLEOTIDE SEQUENCE [LARGE SCALE GENOMIC DNA]</scope>
    <source>
        <tissue evidence="5">Fresh leaf</tissue>
    </source>
</reference>
<dbReference type="GO" id="GO:0006527">
    <property type="term" value="P:L-arginine catabolic process"/>
    <property type="evidence" value="ECO:0007669"/>
    <property type="project" value="InterPro"/>
</dbReference>
<keyword evidence="8" id="KW-1185">Reference proteome</keyword>
<dbReference type="EMBL" id="MTKT01003240">
    <property type="protein sequence ID" value="OWM75463.1"/>
    <property type="molecule type" value="Genomic_DNA"/>
</dbReference>
<organism evidence="5 7">
    <name type="scientific">Punica granatum</name>
    <name type="common">Pomegranate</name>
    <dbReference type="NCBI Taxonomy" id="22663"/>
    <lineage>
        <taxon>Eukaryota</taxon>
        <taxon>Viridiplantae</taxon>
        <taxon>Streptophyta</taxon>
        <taxon>Embryophyta</taxon>
        <taxon>Tracheophyta</taxon>
        <taxon>Spermatophyta</taxon>
        <taxon>Magnoliopsida</taxon>
        <taxon>eudicotyledons</taxon>
        <taxon>Gunneridae</taxon>
        <taxon>Pentapetalae</taxon>
        <taxon>rosids</taxon>
        <taxon>malvids</taxon>
        <taxon>Myrtales</taxon>
        <taxon>Lythraceae</taxon>
        <taxon>Punica</taxon>
    </lineage>
</organism>
<evidence type="ECO:0000313" key="7">
    <source>
        <dbReference type="Proteomes" id="UP000197138"/>
    </source>
</evidence>
<sequence length="117" mass="13370">MADLNRDNNRKLATNIGGESSLPLHELDRNKNRCYYSGHFLGGAYEEPQGGLNNLFGGPNIVRVERRVDDPSRFTLPIPTYGDLLRTMRHEAKFMVEAFKRHREEPAWTGATKIEIL</sequence>
<comment type="caution">
    <text evidence="5">The sequence shown here is derived from an EMBL/GenBank/DDBJ whole genome shotgun (WGS) entry which is preliminary data.</text>
</comment>
<dbReference type="InterPro" id="IPR002985">
    <property type="entry name" value="Arg_decrbxlase"/>
</dbReference>
<dbReference type="Gene3D" id="2.40.37.10">
    <property type="entry name" value="Lyase, Ornithine Decarboxylase, Chain A, domain 1"/>
    <property type="match status" value="1"/>
</dbReference>
<dbReference type="EMBL" id="PGOL01005256">
    <property type="protein sequence ID" value="PKI35569.1"/>
    <property type="molecule type" value="Genomic_DNA"/>
</dbReference>
<comment type="similarity">
    <text evidence="3">Belongs to the Orn/Lys/Arg decarboxylase class-II family. SpeA subfamily.</text>
</comment>
<dbReference type="OrthoDB" id="1047240at2759"/>
<keyword evidence="2 3" id="KW-0663">Pyridoxal phosphate</keyword>
<dbReference type="STRING" id="22663.A0A218WS57"/>
<reference evidence="7" key="1">
    <citation type="journal article" date="2017" name="Plant J.">
        <title>The pomegranate (Punica granatum L.) genome and the genomics of punicalagin biosynthesis.</title>
        <authorList>
            <person name="Qin G."/>
            <person name="Xu C."/>
            <person name="Ming R."/>
            <person name="Tang H."/>
            <person name="Guyot R."/>
            <person name="Kramer E.M."/>
            <person name="Hu Y."/>
            <person name="Yi X."/>
            <person name="Qi Y."/>
            <person name="Xu X."/>
            <person name="Gao Z."/>
            <person name="Pan H."/>
            <person name="Jian J."/>
            <person name="Tian Y."/>
            <person name="Yue Z."/>
            <person name="Xu Y."/>
        </authorList>
    </citation>
    <scope>NUCLEOTIDE SEQUENCE [LARGE SCALE GENOMIC DNA]</scope>
    <source>
        <strain evidence="7">cv. Dabenzi</strain>
    </source>
</reference>
<proteinExistence type="inferred from homology"/>
<keyword evidence="3" id="KW-0460">Magnesium</keyword>
<dbReference type="InterPro" id="IPR009006">
    <property type="entry name" value="Ala_racemase/Decarboxylase_C"/>
</dbReference>
<dbReference type="PANTHER" id="PTHR43295:SF1">
    <property type="entry name" value="ARGININE DECARBOXYLASE 1, CHLOROPLASTIC-RELATED"/>
    <property type="match status" value="1"/>
</dbReference>
<dbReference type="UniPathway" id="UPA00186">
    <property type="reaction ID" value="UER00284"/>
</dbReference>
<evidence type="ECO:0000313" key="6">
    <source>
        <dbReference type="EMBL" id="PKI35569.1"/>
    </source>
</evidence>
<gene>
    <name evidence="5" type="ORF">CDL15_Pgr021627</name>
    <name evidence="6" type="ORF">CRG98_044023</name>
</gene>
<dbReference type="PANTHER" id="PTHR43295">
    <property type="entry name" value="ARGININE DECARBOXYLASE"/>
    <property type="match status" value="1"/>
</dbReference>
<evidence type="ECO:0000256" key="1">
    <source>
        <dbReference type="ARBA" id="ARBA00001933"/>
    </source>
</evidence>
<evidence type="ECO:0000256" key="2">
    <source>
        <dbReference type="ARBA" id="ARBA00022898"/>
    </source>
</evidence>
<dbReference type="GO" id="GO:0008295">
    <property type="term" value="P:spermidine biosynthetic process"/>
    <property type="evidence" value="ECO:0007669"/>
    <property type="project" value="UniProtKB-KW"/>
</dbReference>
<reference evidence="6 8" key="3">
    <citation type="submission" date="2017-11" db="EMBL/GenBank/DDBJ databases">
        <title>De-novo sequencing of pomegranate (Punica granatum L.) genome.</title>
        <authorList>
            <person name="Akparov Z."/>
            <person name="Amiraslanov A."/>
            <person name="Hajiyeva S."/>
            <person name="Abbasov M."/>
            <person name="Kaur K."/>
            <person name="Hamwieh A."/>
            <person name="Solovyev V."/>
            <person name="Salamov A."/>
            <person name="Braich B."/>
            <person name="Kosarev P."/>
            <person name="Mahmoud A."/>
            <person name="Hajiyev E."/>
            <person name="Babayeva S."/>
            <person name="Izzatullayeva V."/>
            <person name="Mammadov A."/>
            <person name="Mammadov A."/>
            <person name="Sharifova S."/>
            <person name="Ojaghi J."/>
            <person name="Eynullazada K."/>
            <person name="Bayramov B."/>
            <person name="Abdulazimova A."/>
            <person name="Shahmuradov I."/>
        </authorList>
    </citation>
    <scope>NUCLEOTIDE SEQUENCE [LARGE SCALE GENOMIC DNA]</scope>
    <source>
        <strain evidence="6">AG2017</strain>
        <strain evidence="8">cv. AG2017</strain>
        <tissue evidence="6">Leaf</tissue>
    </source>
</reference>
<evidence type="ECO:0000313" key="5">
    <source>
        <dbReference type="EMBL" id="OWM75463.1"/>
    </source>
</evidence>
<dbReference type="GO" id="GO:0008792">
    <property type="term" value="F:arginine decarboxylase activity"/>
    <property type="evidence" value="ECO:0007669"/>
    <property type="project" value="UniProtKB-EC"/>
</dbReference>
<dbReference type="EC" id="4.1.1.19" evidence="3"/>
<dbReference type="GeneID" id="116194040"/>
<evidence type="ECO:0000256" key="3">
    <source>
        <dbReference type="RuleBase" id="RU003740"/>
    </source>
</evidence>
<dbReference type="Proteomes" id="UP000233551">
    <property type="component" value="Unassembled WGS sequence"/>
</dbReference>
<protein>
    <recommendedName>
        <fullName evidence="3">Arginine decarboxylase</fullName>
        <ecNumber evidence="3">4.1.1.19</ecNumber>
    </recommendedName>
</protein>
<keyword evidence="3" id="KW-0210">Decarboxylase</keyword>
<evidence type="ECO:0000256" key="4">
    <source>
        <dbReference type="SAM" id="MobiDB-lite"/>
    </source>
</evidence>
<accession>A0A218WS57</accession>
<name>A0A218WS57_PUNGR</name>
<comment type="cofactor">
    <cofactor evidence="1 3">
        <name>pyridoxal 5'-phosphate</name>
        <dbReference type="ChEBI" id="CHEBI:597326"/>
    </cofactor>
</comment>